<feature type="region of interest" description="Disordered" evidence="2">
    <location>
        <begin position="1"/>
        <end position="47"/>
    </location>
</feature>
<dbReference type="Proteomes" id="UP000054565">
    <property type="component" value="Unassembled WGS sequence"/>
</dbReference>
<dbReference type="Pfam" id="PF00102">
    <property type="entry name" value="Y_phosphatase"/>
    <property type="match status" value="1"/>
</dbReference>
<dbReference type="SUPFAM" id="SSF52799">
    <property type="entry name" value="(Phosphotyrosine protein) phosphatases II"/>
    <property type="match status" value="1"/>
</dbReference>
<evidence type="ECO:0000256" key="1">
    <source>
        <dbReference type="ARBA" id="ARBA00009649"/>
    </source>
</evidence>
<keyword evidence="5" id="KW-0675">Receptor</keyword>
<dbReference type="Gene3D" id="3.90.190.10">
    <property type="entry name" value="Protein tyrosine phosphatase superfamily"/>
    <property type="match status" value="1"/>
</dbReference>
<name>A0A0J6YH95_COCIT</name>
<protein>
    <submittedName>
        <fullName evidence="5">Tyrosine-protein phosphatase non-receptor type 7</fullName>
    </submittedName>
</protein>
<dbReference type="PANTHER" id="PTHR19134:SF449">
    <property type="entry name" value="TYROSINE-PROTEIN PHOSPHATASE 1"/>
    <property type="match status" value="1"/>
</dbReference>
<dbReference type="AlphaFoldDB" id="A0A0J6YH95"/>
<dbReference type="GO" id="GO:0004725">
    <property type="term" value="F:protein tyrosine phosphatase activity"/>
    <property type="evidence" value="ECO:0007669"/>
    <property type="project" value="InterPro"/>
</dbReference>
<dbReference type="CDD" id="cd18533">
    <property type="entry name" value="PTP_fungal"/>
    <property type="match status" value="1"/>
</dbReference>
<dbReference type="PROSITE" id="PS50055">
    <property type="entry name" value="TYR_PHOSPHATASE_PTP"/>
    <property type="match status" value="1"/>
</dbReference>
<dbReference type="PROSITE" id="PS50056">
    <property type="entry name" value="TYR_PHOSPHATASE_2"/>
    <property type="match status" value="1"/>
</dbReference>
<feature type="region of interest" description="Disordered" evidence="2">
    <location>
        <begin position="82"/>
        <end position="108"/>
    </location>
</feature>
<sequence length="485" mass="54119">MRDGSASCPDLLLRDTAPPDTPTSNFDSNRARSSVPSETSSLSDSVHSNLFLKAKGGPSKLRRFMKQARNFRRIAATKMSEARFPQTLGKRERSADSRSSVNGGSVAALDVSSRESSVERGATPTVPAFLTQSYSELRSKFEELEWIQRSRISAGLLAGDPSHKWALESSPMVKERSRYANVQAWANSRIHLKVPPGECDFINASPIELKDTQSQEVVRYIATQGPKEGHLAHFWNMIFHETGEVAVVVMLTQTFEAGREKCAQYFPLDMEVPTFHFSSVDSDPFVDHKEDDTTSDHPSGSISLLECSYDESCCSEVRKLKLELGSESKLVWHFLFAGWSDYAKPEGHYRDALIELTKITADKARSRDNPRIVHCSAGVGRTGTFIALDHLLRELRNGHLLNVADDTVDTVFDTVNQLREQRMMMVYNDIQYQFIYDVVKEQAHALLGDKGVTGTSDAEGKDTTKDEEDTPTETNTKGELEPIVD</sequence>
<evidence type="ECO:0000259" key="4">
    <source>
        <dbReference type="PROSITE" id="PS50056"/>
    </source>
</evidence>
<organism evidence="5 6">
    <name type="scientific">Coccidioides immitis RMSCC 2394</name>
    <dbReference type="NCBI Taxonomy" id="404692"/>
    <lineage>
        <taxon>Eukaryota</taxon>
        <taxon>Fungi</taxon>
        <taxon>Dikarya</taxon>
        <taxon>Ascomycota</taxon>
        <taxon>Pezizomycotina</taxon>
        <taxon>Eurotiomycetes</taxon>
        <taxon>Eurotiomycetidae</taxon>
        <taxon>Onygenales</taxon>
        <taxon>Onygenaceae</taxon>
        <taxon>Coccidioides</taxon>
    </lineage>
</organism>
<dbReference type="PANTHER" id="PTHR19134">
    <property type="entry name" value="RECEPTOR-TYPE TYROSINE-PROTEIN PHOSPHATASE"/>
    <property type="match status" value="1"/>
</dbReference>
<reference evidence="6" key="1">
    <citation type="journal article" date="2010" name="Genome Res.">
        <title>Population genomic sequencing of Coccidioides fungi reveals recent hybridization and transposon control.</title>
        <authorList>
            <person name="Neafsey D.E."/>
            <person name="Barker B.M."/>
            <person name="Sharpton T.J."/>
            <person name="Stajich J.E."/>
            <person name="Park D.J."/>
            <person name="Whiston E."/>
            <person name="Hung C.-Y."/>
            <person name="McMahan C."/>
            <person name="White J."/>
            <person name="Sykes S."/>
            <person name="Heiman D."/>
            <person name="Young S."/>
            <person name="Zeng Q."/>
            <person name="Abouelleil A."/>
            <person name="Aftuck L."/>
            <person name="Bessette D."/>
            <person name="Brown A."/>
            <person name="FitzGerald M."/>
            <person name="Lui A."/>
            <person name="Macdonald J.P."/>
            <person name="Priest M."/>
            <person name="Orbach M.J."/>
            <person name="Galgiani J.N."/>
            <person name="Kirkland T.N."/>
            <person name="Cole G.T."/>
            <person name="Birren B.W."/>
            <person name="Henn M.R."/>
            <person name="Taylor J.W."/>
            <person name="Rounsley S.D."/>
        </authorList>
    </citation>
    <scope>NUCLEOTIDE SEQUENCE [LARGE SCALE GENOMIC DNA]</scope>
    <source>
        <strain evidence="6">RMSCC 2394</strain>
    </source>
</reference>
<feature type="domain" description="Tyrosine-protein phosphatase" evidence="3">
    <location>
        <begin position="137"/>
        <end position="442"/>
    </location>
</feature>
<evidence type="ECO:0000313" key="6">
    <source>
        <dbReference type="Proteomes" id="UP000054565"/>
    </source>
</evidence>
<dbReference type="InterPro" id="IPR000387">
    <property type="entry name" value="Tyr_Pase_dom"/>
</dbReference>
<accession>A0A0J6YH95</accession>
<evidence type="ECO:0000313" key="5">
    <source>
        <dbReference type="EMBL" id="KMP08041.1"/>
    </source>
</evidence>
<dbReference type="SMART" id="SM00404">
    <property type="entry name" value="PTPc_motif"/>
    <property type="match status" value="1"/>
</dbReference>
<gene>
    <name evidence="5" type="ORF">CIRG_07722</name>
</gene>
<comment type="similarity">
    <text evidence="1">Belongs to the protein-tyrosine phosphatase family. Non-receptor class subfamily.</text>
</comment>
<feature type="domain" description="Tyrosine specific protein phosphatases" evidence="4">
    <location>
        <begin position="351"/>
        <end position="433"/>
    </location>
</feature>
<proteinExistence type="inferred from homology"/>
<feature type="compositionally biased region" description="Basic and acidic residues" evidence="2">
    <location>
        <begin position="476"/>
        <end position="485"/>
    </location>
</feature>
<evidence type="ECO:0000259" key="3">
    <source>
        <dbReference type="PROSITE" id="PS50055"/>
    </source>
</evidence>
<dbReference type="SMART" id="SM00194">
    <property type="entry name" value="PTPc"/>
    <property type="match status" value="1"/>
</dbReference>
<feature type="region of interest" description="Disordered" evidence="2">
    <location>
        <begin position="449"/>
        <end position="485"/>
    </location>
</feature>
<dbReference type="InterPro" id="IPR050348">
    <property type="entry name" value="Protein-Tyr_Phosphatase"/>
</dbReference>
<feature type="compositionally biased region" description="Polar residues" evidence="2">
    <location>
        <begin position="22"/>
        <end position="47"/>
    </location>
</feature>
<dbReference type="OrthoDB" id="10253954at2759"/>
<dbReference type="InterPro" id="IPR029021">
    <property type="entry name" value="Prot-tyrosine_phosphatase-like"/>
</dbReference>
<evidence type="ECO:0000256" key="2">
    <source>
        <dbReference type="SAM" id="MobiDB-lite"/>
    </source>
</evidence>
<dbReference type="InterPro" id="IPR000242">
    <property type="entry name" value="PTP_cat"/>
</dbReference>
<dbReference type="InterPro" id="IPR003595">
    <property type="entry name" value="Tyr_Pase_cat"/>
</dbReference>
<dbReference type="InterPro" id="IPR016130">
    <property type="entry name" value="Tyr_Pase_AS"/>
</dbReference>
<dbReference type="PRINTS" id="PR00700">
    <property type="entry name" value="PRTYPHPHTASE"/>
</dbReference>
<dbReference type="STRING" id="404692.A0A0J6YH95"/>
<dbReference type="EMBL" id="DS028097">
    <property type="protein sequence ID" value="KMP08041.1"/>
    <property type="molecule type" value="Genomic_DNA"/>
</dbReference>
<dbReference type="PROSITE" id="PS00383">
    <property type="entry name" value="TYR_PHOSPHATASE_1"/>
    <property type="match status" value="1"/>
</dbReference>